<keyword evidence="13" id="KW-0902">Two-component regulatory system</keyword>
<evidence type="ECO:0000256" key="7">
    <source>
        <dbReference type="ARBA" id="ARBA00022679"/>
    </source>
</evidence>
<dbReference type="PANTHER" id="PTHR44936:SF5">
    <property type="entry name" value="SENSOR HISTIDINE KINASE ENVZ"/>
    <property type="match status" value="1"/>
</dbReference>
<evidence type="ECO:0000256" key="13">
    <source>
        <dbReference type="ARBA" id="ARBA00023012"/>
    </source>
</evidence>
<dbReference type="SMART" id="SM00387">
    <property type="entry name" value="HATPase_c"/>
    <property type="match status" value="1"/>
</dbReference>
<protein>
    <recommendedName>
        <fullName evidence="3">histidine kinase</fullName>
        <ecNumber evidence="3">2.7.13.3</ecNumber>
    </recommendedName>
</protein>
<dbReference type="PRINTS" id="PR00344">
    <property type="entry name" value="BCTRLSENSOR"/>
</dbReference>
<evidence type="ECO:0000256" key="4">
    <source>
        <dbReference type="ARBA" id="ARBA00022475"/>
    </source>
</evidence>
<dbReference type="InterPro" id="IPR050980">
    <property type="entry name" value="2C_sensor_his_kinase"/>
</dbReference>
<dbReference type="InterPro" id="IPR005467">
    <property type="entry name" value="His_kinase_dom"/>
</dbReference>
<keyword evidence="8 15" id="KW-0812">Transmembrane</keyword>
<dbReference type="InterPro" id="IPR003660">
    <property type="entry name" value="HAMP_dom"/>
</dbReference>
<evidence type="ECO:0000256" key="6">
    <source>
        <dbReference type="ARBA" id="ARBA00022553"/>
    </source>
</evidence>
<name>A0ABR6ZS62_9BURK</name>
<keyword evidence="5" id="KW-0997">Cell inner membrane</keyword>
<reference evidence="18 19" key="1">
    <citation type="submission" date="2020-08" db="EMBL/GenBank/DDBJ databases">
        <title>Novel species isolated from subtropical streams in China.</title>
        <authorList>
            <person name="Lu H."/>
        </authorList>
    </citation>
    <scope>NUCLEOTIDE SEQUENCE [LARGE SCALE GENOMIC DNA]</scope>
    <source>
        <strain evidence="18 19">CY18W</strain>
    </source>
</reference>
<comment type="subcellular location">
    <subcellularLocation>
        <location evidence="2">Cell inner membrane</location>
        <topology evidence="2">Multi-pass membrane protein</topology>
    </subcellularLocation>
</comment>
<dbReference type="GO" id="GO:0016301">
    <property type="term" value="F:kinase activity"/>
    <property type="evidence" value="ECO:0007669"/>
    <property type="project" value="UniProtKB-KW"/>
</dbReference>
<keyword evidence="19" id="KW-1185">Reference proteome</keyword>
<dbReference type="PROSITE" id="PS50885">
    <property type="entry name" value="HAMP"/>
    <property type="match status" value="1"/>
</dbReference>
<dbReference type="SUPFAM" id="SSF55874">
    <property type="entry name" value="ATPase domain of HSP90 chaperone/DNA topoisomerase II/histidine kinase"/>
    <property type="match status" value="1"/>
</dbReference>
<comment type="caution">
    <text evidence="18">The sequence shown here is derived from an EMBL/GenBank/DDBJ whole genome shotgun (WGS) entry which is preliminary data.</text>
</comment>
<keyword evidence="12 15" id="KW-1133">Transmembrane helix</keyword>
<evidence type="ECO:0000259" key="16">
    <source>
        <dbReference type="PROSITE" id="PS50109"/>
    </source>
</evidence>
<dbReference type="SUPFAM" id="SSF47384">
    <property type="entry name" value="Homodimeric domain of signal transducing histidine kinase"/>
    <property type="match status" value="1"/>
</dbReference>
<evidence type="ECO:0000256" key="8">
    <source>
        <dbReference type="ARBA" id="ARBA00022692"/>
    </source>
</evidence>
<feature type="transmembrane region" description="Helical" evidence="15">
    <location>
        <begin position="12"/>
        <end position="36"/>
    </location>
</feature>
<dbReference type="InterPro" id="IPR004358">
    <property type="entry name" value="Sig_transdc_His_kin-like_C"/>
</dbReference>
<dbReference type="InterPro" id="IPR036890">
    <property type="entry name" value="HATPase_C_sf"/>
</dbReference>
<dbReference type="EMBL" id="JACOGF010000007">
    <property type="protein sequence ID" value="MBC3918692.1"/>
    <property type="molecule type" value="Genomic_DNA"/>
</dbReference>
<proteinExistence type="predicted"/>
<comment type="catalytic activity">
    <reaction evidence="1">
        <text>ATP + protein L-histidine = ADP + protein N-phospho-L-histidine.</text>
        <dbReference type="EC" id="2.7.13.3"/>
    </reaction>
</comment>
<evidence type="ECO:0000256" key="1">
    <source>
        <dbReference type="ARBA" id="ARBA00000085"/>
    </source>
</evidence>
<keyword evidence="10 18" id="KW-0418">Kinase</keyword>
<dbReference type="Gene3D" id="1.10.287.130">
    <property type="match status" value="1"/>
</dbReference>
<evidence type="ECO:0000256" key="11">
    <source>
        <dbReference type="ARBA" id="ARBA00022840"/>
    </source>
</evidence>
<evidence type="ECO:0000259" key="17">
    <source>
        <dbReference type="PROSITE" id="PS50885"/>
    </source>
</evidence>
<sequence>MKRLMRDTIFSRLFGLAMAAVVVSHIATFILMFVFLGDHRPPPPPGPHLHHHPEPGLLGGPLMGFTLSMLLQLLVLAIAAWIGSRSLARPMQDLAAAASTLGDAKKPTLIPETGPEEARQSALVFNQMQQRLYQQMEERERFLVAVSHDLRTPLTRMKLRIAQIHEDGNGEKLLQDVEEMRLMLDATLEYLRGSEETLQMLDVSSLVAAIVDNMQDEGKAVSMQGTANPLSALPNELRRCLCNLLENAIFYGKSADICLQDSETELLIRISDQGPGIPEQELENVFSPFVRLATSRNKNSGGVGLGLSIAREIARRHRGSLILSNRKEGTGLIAELHLPRH</sequence>
<dbReference type="InterPro" id="IPR003594">
    <property type="entry name" value="HATPase_dom"/>
</dbReference>
<evidence type="ECO:0000256" key="12">
    <source>
        <dbReference type="ARBA" id="ARBA00022989"/>
    </source>
</evidence>
<keyword evidence="9" id="KW-0547">Nucleotide-binding</keyword>
<feature type="transmembrane region" description="Helical" evidence="15">
    <location>
        <begin position="56"/>
        <end position="82"/>
    </location>
</feature>
<dbReference type="EC" id="2.7.13.3" evidence="3"/>
<dbReference type="SMART" id="SM00304">
    <property type="entry name" value="HAMP"/>
    <property type="match status" value="1"/>
</dbReference>
<dbReference type="InterPro" id="IPR036097">
    <property type="entry name" value="HisK_dim/P_sf"/>
</dbReference>
<evidence type="ECO:0000313" key="19">
    <source>
        <dbReference type="Proteomes" id="UP000650424"/>
    </source>
</evidence>
<gene>
    <name evidence="18" type="ORF">H8L32_14455</name>
</gene>
<evidence type="ECO:0000256" key="3">
    <source>
        <dbReference type="ARBA" id="ARBA00012438"/>
    </source>
</evidence>
<evidence type="ECO:0000256" key="15">
    <source>
        <dbReference type="SAM" id="Phobius"/>
    </source>
</evidence>
<keyword evidence="11" id="KW-0067">ATP-binding</keyword>
<dbReference type="InterPro" id="IPR003661">
    <property type="entry name" value="HisK_dim/P_dom"/>
</dbReference>
<feature type="domain" description="Histidine kinase" evidence="16">
    <location>
        <begin position="145"/>
        <end position="341"/>
    </location>
</feature>
<evidence type="ECO:0000256" key="2">
    <source>
        <dbReference type="ARBA" id="ARBA00004429"/>
    </source>
</evidence>
<dbReference type="Proteomes" id="UP000650424">
    <property type="component" value="Unassembled WGS sequence"/>
</dbReference>
<keyword evidence="14 15" id="KW-0472">Membrane</keyword>
<evidence type="ECO:0000313" key="18">
    <source>
        <dbReference type="EMBL" id="MBC3918692.1"/>
    </source>
</evidence>
<evidence type="ECO:0000256" key="14">
    <source>
        <dbReference type="ARBA" id="ARBA00023136"/>
    </source>
</evidence>
<keyword evidence="7" id="KW-0808">Transferase</keyword>
<evidence type="ECO:0000256" key="10">
    <source>
        <dbReference type="ARBA" id="ARBA00022777"/>
    </source>
</evidence>
<keyword evidence="4" id="KW-1003">Cell membrane</keyword>
<feature type="domain" description="HAMP" evidence="17">
    <location>
        <begin position="85"/>
        <end position="137"/>
    </location>
</feature>
<evidence type="ECO:0000256" key="5">
    <source>
        <dbReference type="ARBA" id="ARBA00022519"/>
    </source>
</evidence>
<dbReference type="PANTHER" id="PTHR44936">
    <property type="entry name" value="SENSOR PROTEIN CREC"/>
    <property type="match status" value="1"/>
</dbReference>
<dbReference type="SMART" id="SM00388">
    <property type="entry name" value="HisKA"/>
    <property type="match status" value="1"/>
</dbReference>
<dbReference type="Pfam" id="PF02518">
    <property type="entry name" value="HATPase_c"/>
    <property type="match status" value="1"/>
</dbReference>
<evidence type="ECO:0000256" key="9">
    <source>
        <dbReference type="ARBA" id="ARBA00022741"/>
    </source>
</evidence>
<accession>A0ABR6ZS62</accession>
<dbReference type="PROSITE" id="PS50109">
    <property type="entry name" value="HIS_KIN"/>
    <property type="match status" value="1"/>
</dbReference>
<keyword evidence="6" id="KW-0597">Phosphoprotein</keyword>
<dbReference type="Gene3D" id="3.30.565.10">
    <property type="entry name" value="Histidine kinase-like ATPase, C-terminal domain"/>
    <property type="match status" value="1"/>
</dbReference>
<organism evidence="18 19">
    <name type="scientific">Undibacterium hunanense</name>
    <dbReference type="NCBI Taxonomy" id="2762292"/>
    <lineage>
        <taxon>Bacteria</taxon>
        <taxon>Pseudomonadati</taxon>
        <taxon>Pseudomonadota</taxon>
        <taxon>Betaproteobacteria</taxon>
        <taxon>Burkholderiales</taxon>
        <taxon>Oxalobacteraceae</taxon>
        <taxon>Undibacterium</taxon>
    </lineage>
</organism>
<dbReference type="CDD" id="cd00082">
    <property type="entry name" value="HisKA"/>
    <property type="match status" value="1"/>
</dbReference>